<accession>A0ABS9UC28</accession>
<evidence type="ECO:0000256" key="12">
    <source>
        <dbReference type="ARBA" id="ARBA00035585"/>
    </source>
</evidence>
<feature type="binding site" evidence="14">
    <location>
        <position position="70"/>
    </location>
    <ligand>
        <name>Na(+)</name>
        <dbReference type="ChEBI" id="CHEBI:29101"/>
        <note>structural</note>
    </ligand>
</feature>
<evidence type="ECO:0000256" key="9">
    <source>
        <dbReference type="ARBA" id="ARBA00023136"/>
    </source>
</evidence>
<feature type="transmembrane region" description="Helical" evidence="14">
    <location>
        <begin position="59"/>
        <end position="80"/>
    </location>
</feature>
<dbReference type="InterPro" id="IPR003691">
    <property type="entry name" value="FluC"/>
</dbReference>
<sequence>MIAVAIGGFFGAILRFKVSQWNQKKLKQEKFIATFLVNIIGSFLLGISVGGAYNNFITQLIAIGFLGAFTTFSTFSFEVVQLLEARRVKTALLYAISSCIVSIAFASIGYLF</sequence>
<dbReference type="Proteomes" id="UP001316087">
    <property type="component" value="Unassembled WGS sequence"/>
</dbReference>
<feature type="transmembrane region" description="Helical" evidence="14">
    <location>
        <begin position="31"/>
        <end position="53"/>
    </location>
</feature>
<keyword evidence="4 14" id="KW-0812">Transmembrane</keyword>
<dbReference type="EMBL" id="JAKZFC010000002">
    <property type="protein sequence ID" value="MCH7321690.1"/>
    <property type="molecule type" value="Genomic_DNA"/>
</dbReference>
<evidence type="ECO:0000256" key="3">
    <source>
        <dbReference type="ARBA" id="ARBA00022475"/>
    </source>
</evidence>
<comment type="function">
    <text evidence="13 14">Fluoride-specific ion channel. Important for reducing fluoride concentration in the cell, thus reducing its toxicity.</text>
</comment>
<evidence type="ECO:0000256" key="7">
    <source>
        <dbReference type="ARBA" id="ARBA00023053"/>
    </source>
</evidence>
<dbReference type="NCBIfam" id="TIGR00494">
    <property type="entry name" value="crcB"/>
    <property type="match status" value="1"/>
</dbReference>
<keyword evidence="3 14" id="KW-1003">Cell membrane</keyword>
<comment type="catalytic activity">
    <reaction evidence="12">
        <text>fluoride(in) = fluoride(out)</text>
        <dbReference type="Rhea" id="RHEA:76159"/>
        <dbReference type="ChEBI" id="CHEBI:17051"/>
    </reaction>
    <physiologicalReaction direction="left-to-right" evidence="12">
        <dbReference type="Rhea" id="RHEA:76160"/>
    </physiologicalReaction>
</comment>
<keyword evidence="7 14" id="KW-0915">Sodium</keyword>
<evidence type="ECO:0000256" key="5">
    <source>
        <dbReference type="ARBA" id="ARBA00022723"/>
    </source>
</evidence>
<organism evidence="15 16">
    <name type="scientific">Solibacillus palustris</name>
    <dbReference type="NCBI Taxonomy" id="2908203"/>
    <lineage>
        <taxon>Bacteria</taxon>
        <taxon>Bacillati</taxon>
        <taxon>Bacillota</taxon>
        <taxon>Bacilli</taxon>
        <taxon>Bacillales</taxon>
        <taxon>Caryophanaceae</taxon>
        <taxon>Solibacillus</taxon>
    </lineage>
</organism>
<keyword evidence="5 14" id="KW-0479">Metal-binding</keyword>
<keyword evidence="10 14" id="KW-0407">Ion channel</keyword>
<keyword evidence="8 14" id="KW-0406">Ion transport</keyword>
<comment type="similarity">
    <text evidence="11 14">Belongs to the fluoride channel Fluc/FEX (TC 1.A.43) family.</text>
</comment>
<dbReference type="PANTHER" id="PTHR28259">
    <property type="entry name" value="FLUORIDE EXPORT PROTEIN 1-RELATED"/>
    <property type="match status" value="1"/>
</dbReference>
<feature type="transmembrane region" description="Helical" evidence="14">
    <location>
        <begin position="92"/>
        <end position="111"/>
    </location>
</feature>
<evidence type="ECO:0000256" key="1">
    <source>
        <dbReference type="ARBA" id="ARBA00004651"/>
    </source>
</evidence>
<comment type="caution">
    <text evidence="15">The sequence shown here is derived from an EMBL/GenBank/DDBJ whole genome shotgun (WGS) entry which is preliminary data.</text>
</comment>
<reference evidence="15 16" key="1">
    <citation type="submission" date="2022-03" db="EMBL/GenBank/DDBJ databases">
        <authorList>
            <person name="Jo J.-H."/>
            <person name="Im W.-T."/>
        </authorList>
    </citation>
    <scope>NUCLEOTIDE SEQUENCE [LARGE SCALE GENOMIC DNA]</scope>
    <source>
        <strain evidence="15 16">MA9</strain>
    </source>
</reference>
<dbReference type="PANTHER" id="PTHR28259:SF16">
    <property type="entry name" value="FLUORIDE-SPECIFIC ION CHANNEL FLUC 2"/>
    <property type="match status" value="1"/>
</dbReference>
<feature type="binding site" evidence="14">
    <location>
        <position position="67"/>
    </location>
    <ligand>
        <name>Na(+)</name>
        <dbReference type="ChEBI" id="CHEBI:29101"/>
        <note>structural</note>
    </ligand>
</feature>
<name>A0ABS9UC28_9BACL</name>
<protein>
    <recommendedName>
        <fullName evidence="14">Fluoride-specific ion channel FluC</fullName>
    </recommendedName>
</protein>
<evidence type="ECO:0000256" key="10">
    <source>
        <dbReference type="ARBA" id="ARBA00023303"/>
    </source>
</evidence>
<evidence type="ECO:0000256" key="13">
    <source>
        <dbReference type="ARBA" id="ARBA00049940"/>
    </source>
</evidence>
<keyword evidence="9 14" id="KW-0472">Membrane</keyword>
<evidence type="ECO:0000313" key="15">
    <source>
        <dbReference type="EMBL" id="MCH7321690.1"/>
    </source>
</evidence>
<evidence type="ECO:0000256" key="2">
    <source>
        <dbReference type="ARBA" id="ARBA00022448"/>
    </source>
</evidence>
<evidence type="ECO:0000256" key="4">
    <source>
        <dbReference type="ARBA" id="ARBA00022692"/>
    </source>
</evidence>
<keyword evidence="6 14" id="KW-1133">Transmembrane helix</keyword>
<comment type="activity regulation">
    <text evidence="14">Na(+) is not transported, but it plays an essential structural role and its presence is essential for fluoride channel function.</text>
</comment>
<evidence type="ECO:0000313" key="16">
    <source>
        <dbReference type="Proteomes" id="UP001316087"/>
    </source>
</evidence>
<evidence type="ECO:0000256" key="8">
    <source>
        <dbReference type="ARBA" id="ARBA00023065"/>
    </source>
</evidence>
<dbReference type="Pfam" id="PF02537">
    <property type="entry name" value="CRCB"/>
    <property type="match status" value="1"/>
</dbReference>
<dbReference type="RefSeq" id="WP_241368750.1">
    <property type="nucleotide sequence ID" value="NZ_JAKZFC010000002.1"/>
</dbReference>
<keyword evidence="2 14" id="KW-0813">Transport</keyword>
<evidence type="ECO:0000256" key="6">
    <source>
        <dbReference type="ARBA" id="ARBA00022989"/>
    </source>
</evidence>
<evidence type="ECO:0000256" key="11">
    <source>
        <dbReference type="ARBA" id="ARBA00035120"/>
    </source>
</evidence>
<evidence type="ECO:0000256" key="14">
    <source>
        <dbReference type="HAMAP-Rule" id="MF_00454"/>
    </source>
</evidence>
<keyword evidence="16" id="KW-1185">Reference proteome</keyword>
<comment type="subcellular location">
    <subcellularLocation>
        <location evidence="1 14">Cell membrane</location>
        <topology evidence="1 14">Multi-pass membrane protein</topology>
    </subcellularLocation>
</comment>
<proteinExistence type="inferred from homology"/>
<dbReference type="HAMAP" id="MF_00454">
    <property type="entry name" value="FluC"/>
    <property type="match status" value="1"/>
</dbReference>
<gene>
    <name evidence="14 15" type="primary">crcB</name>
    <name evidence="14" type="synonym">fluC</name>
    <name evidence="15" type="ORF">LZ480_07265</name>
</gene>